<feature type="domain" description="DUF2786" evidence="1">
    <location>
        <begin position="7"/>
        <end position="45"/>
    </location>
</feature>
<dbReference type="InterPro" id="IPR024498">
    <property type="entry name" value="DUF2786"/>
</dbReference>
<gene>
    <name evidence="3" type="primary">78</name>
    <name evidence="3" type="ORF">PBI_ANTHONY_78</name>
</gene>
<dbReference type="InterPro" id="IPR055592">
    <property type="entry name" value="DUF7168"/>
</dbReference>
<name>A0A5J6TJ85_9CAUD</name>
<reference evidence="3 4" key="1">
    <citation type="submission" date="2019-07" db="EMBL/GenBank/DDBJ databases">
        <authorList>
            <person name="Garlena R.A."/>
            <person name="Russell D.A."/>
            <person name="Pope W.H."/>
            <person name="Jacobs-Sera D."/>
            <person name="Hatfull G.F."/>
        </authorList>
    </citation>
    <scope>NUCLEOTIDE SEQUENCE [LARGE SCALE GENOMIC DNA]</scope>
</reference>
<dbReference type="RefSeq" id="YP_010062114.1">
    <property type="nucleotide sequence ID" value="NC_054790.1"/>
</dbReference>
<feature type="domain" description="DUF7168" evidence="2">
    <location>
        <begin position="78"/>
        <end position="197"/>
    </location>
</feature>
<protein>
    <submittedName>
        <fullName evidence="3">Uncharacterized protein</fullName>
    </submittedName>
</protein>
<proteinExistence type="predicted"/>
<sequence length="250" mass="27847">MDAKTKKMQDKVAKLLRQAEDVAGTPEEGVFQAKAFELIAKYGLELTQVEATKEGLDTTELPDAIKWIVPITGKYAAAQMQLLGGMAKALHSKCVSSSRGGSYHVIVFGMPRHVERMQFLWSLLQPQMMRLVEKVRPEEGFAPRLAYDYRTGQVRQKNTSGQLKQYRRSWISGFAQTIQERLTAEETKALDAAGGGALVLYRGDKERAEVALRTAYPRLKKARRTTVDPNGYAHGQRDGRSASFARALAV</sequence>
<dbReference type="GeneID" id="64871748"/>
<evidence type="ECO:0000259" key="1">
    <source>
        <dbReference type="Pfam" id="PF10979"/>
    </source>
</evidence>
<dbReference type="Pfam" id="PF10979">
    <property type="entry name" value="DUF2786"/>
    <property type="match status" value="1"/>
</dbReference>
<dbReference type="EMBL" id="MN234188">
    <property type="protein sequence ID" value="QFG10448.1"/>
    <property type="molecule type" value="Genomic_DNA"/>
</dbReference>
<dbReference type="KEGG" id="vg:64871748"/>
<accession>A0A5J6TJ85</accession>
<dbReference type="Proteomes" id="UP000327026">
    <property type="component" value="Segment"/>
</dbReference>
<evidence type="ECO:0000313" key="3">
    <source>
        <dbReference type="EMBL" id="QFG10448.1"/>
    </source>
</evidence>
<evidence type="ECO:0000313" key="4">
    <source>
        <dbReference type="Proteomes" id="UP000327026"/>
    </source>
</evidence>
<evidence type="ECO:0000259" key="2">
    <source>
        <dbReference type="Pfam" id="PF23771"/>
    </source>
</evidence>
<dbReference type="Pfam" id="PF23771">
    <property type="entry name" value="DUF7168"/>
    <property type="match status" value="1"/>
</dbReference>
<organism evidence="3 4">
    <name type="scientific">Mycobacterium phage Anthony</name>
    <dbReference type="NCBI Taxonomy" id="2599857"/>
    <lineage>
        <taxon>Viruses</taxon>
        <taxon>Duplodnaviria</taxon>
        <taxon>Heunggongvirae</taxon>
        <taxon>Uroviricota</taxon>
        <taxon>Caudoviricetes</taxon>
        <taxon>Anthonyvirus</taxon>
        <taxon>Anthonyvirus anthony</taxon>
    </lineage>
</organism>
<keyword evidence="4" id="KW-1185">Reference proteome</keyword>